<dbReference type="EMBL" id="BAAAVT010000003">
    <property type="protein sequence ID" value="GAA3054296.1"/>
    <property type="molecule type" value="Genomic_DNA"/>
</dbReference>
<evidence type="ECO:0000313" key="3">
    <source>
        <dbReference type="EMBL" id="GAA3054296.1"/>
    </source>
</evidence>
<dbReference type="InterPro" id="IPR036928">
    <property type="entry name" value="AS_sf"/>
</dbReference>
<comment type="caution">
    <text evidence="3">The sequence shown here is derived from an EMBL/GenBank/DDBJ whole genome shotgun (WGS) entry which is preliminary data.</text>
</comment>
<accession>A0ABP6LPE7</accession>
<dbReference type="InterPro" id="IPR023631">
    <property type="entry name" value="Amidase_dom"/>
</dbReference>
<dbReference type="PANTHER" id="PTHR11895">
    <property type="entry name" value="TRANSAMIDASE"/>
    <property type="match status" value="1"/>
</dbReference>
<feature type="domain" description="Amidase" evidence="2">
    <location>
        <begin position="52"/>
        <end position="516"/>
    </location>
</feature>
<gene>
    <name evidence="3" type="ORF">GCM10010529_05360</name>
</gene>
<dbReference type="Proteomes" id="UP001500236">
    <property type="component" value="Unassembled WGS sequence"/>
</dbReference>
<dbReference type="PANTHER" id="PTHR11895:SF7">
    <property type="entry name" value="GLUTAMYL-TRNA(GLN) AMIDOTRANSFERASE SUBUNIT A, MITOCHONDRIAL"/>
    <property type="match status" value="1"/>
</dbReference>
<reference evidence="4" key="1">
    <citation type="journal article" date="2019" name="Int. J. Syst. Evol. Microbiol.">
        <title>The Global Catalogue of Microorganisms (GCM) 10K type strain sequencing project: providing services to taxonomists for standard genome sequencing and annotation.</title>
        <authorList>
            <consortium name="The Broad Institute Genomics Platform"/>
            <consortium name="The Broad Institute Genome Sequencing Center for Infectious Disease"/>
            <person name="Wu L."/>
            <person name="Ma J."/>
        </authorList>
    </citation>
    <scope>NUCLEOTIDE SEQUENCE [LARGE SCALE GENOMIC DNA]</scope>
    <source>
        <strain evidence="4">JCM 14309</strain>
    </source>
</reference>
<evidence type="ECO:0000256" key="1">
    <source>
        <dbReference type="ARBA" id="ARBA00009199"/>
    </source>
</evidence>
<protein>
    <submittedName>
        <fullName evidence="3">Amidase</fullName>
    </submittedName>
</protein>
<name>A0ABP6LPE7_9MICC</name>
<dbReference type="SUPFAM" id="SSF75304">
    <property type="entry name" value="Amidase signature (AS) enzymes"/>
    <property type="match status" value="1"/>
</dbReference>
<organism evidence="3 4">
    <name type="scientific">Nesterenkonia aethiopica</name>
    <dbReference type="NCBI Taxonomy" id="269144"/>
    <lineage>
        <taxon>Bacteria</taxon>
        <taxon>Bacillati</taxon>
        <taxon>Actinomycetota</taxon>
        <taxon>Actinomycetes</taxon>
        <taxon>Micrococcales</taxon>
        <taxon>Micrococcaceae</taxon>
        <taxon>Nesterenkonia</taxon>
    </lineage>
</organism>
<comment type="similarity">
    <text evidence="1">Belongs to the amidase family.</text>
</comment>
<dbReference type="Gene3D" id="3.90.1300.10">
    <property type="entry name" value="Amidase signature (AS) domain"/>
    <property type="match status" value="1"/>
</dbReference>
<dbReference type="InterPro" id="IPR000120">
    <property type="entry name" value="Amidase"/>
</dbReference>
<evidence type="ECO:0000259" key="2">
    <source>
        <dbReference type="Pfam" id="PF01425"/>
    </source>
</evidence>
<keyword evidence="4" id="KW-1185">Reference proteome</keyword>
<sequence length="525" mass="54988">MSHRADPPAPDQAHTTDTSMTDFRAATAAHWRAAFLAGDVTAVELATTALTAAAAGSRLGAFLHVDAEAALARAAEIDAVRGLVLGTGRDRTARLSELSAHHPLLGLPTAFKDLVDVAGMPTTMGTTALPPRVPGRDDPLARRVHFAGAVSVGKTQVPEFGLPCYSENALAAPSRNPLDPARISGGSTGGGAAAVAAGMLPLAPGSDGGGSVRIPAAACGLVGLKPGRGRLPDDAASTRVEDLVVSGPIAETAEDAALLFDVMAGHRFEVPDRPRGRRARRREAEAGVVLAQGPAMRAVRQALDSGLSPLRVGVTTESPFSPDLDIVLDEDAVRALEVGLGRLEALGHALQGRSRGGQAGGLTGDLRERLWPADYHRHFQALWTSRLGQAGFTGDQLEQLAPLTRHFVELSAERPEDETAQARAALQQASDHAEDVLGDWDVLVTPMLAFRAPPVGWFASLDPAEDYIQQCRFTPYSSVVNVLGLPAVTVPVHTDADGMSWSVQIIGRHGQEERLLALAATMQAG</sequence>
<evidence type="ECO:0000313" key="4">
    <source>
        <dbReference type="Proteomes" id="UP001500236"/>
    </source>
</evidence>
<dbReference type="Pfam" id="PF01425">
    <property type="entry name" value="Amidase"/>
    <property type="match status" value="1"/>
</dbReference>
<proteinExistence type="inferred from homology"/>
<dbReference type="RefSeq" id="WP_344685151.1">
    <property type="nucleotide sequence ID" value="NZ_BAAAVT010000003.1"/>
</dbReference>